<name>G7PWJ3_MACFA</name>
<reference evidence="1" key="1">
    <citation type="journal article" date="2011" name="Nat. Biotechnol.">
        <title>Genome sequencing and comparison of two nonhuman primate animal models, the cynomolgus and Chinese rhesus macaques.</title>
        <authorList>
            <person name="Yan G."/>
            <person name="Zhang G."/>
            <person name="Fang X."/>
            <person name="Zhang Y."/>
            <person name="Li C."/>
            <person name="Ling F."/>
            <person name="Cooper D.N."/>
            <person name="Li Q."/>
            <person name="Li Y."/>
            <person name="van Gool A.J."/>
            <person name="Du H."/>
            <person name="Chen J."/>
            <person name="Chen R."/>
            <person name="Zhang P."/>
            <person name="Huang Z."/>
            <person name="Thompson J.R."/>
            <person name="Meng Y."/>
            <person name="Bai Y."/>
            <person name="Wang J."/>
            <person name="Zhuo M."/>
            <person name="Wang T."/>
            <person name="Huang Y."/>
            <person name="Wei L."/>
            <person name="Li J."/>
            <person name="Wang Z."/>
            <person name="Hu H."/>
            <person name="Yang P."/>
            <person name="Le L."/>
            <person name="Stenson P.D."/>
            <person name="Li B."/>
            <person name="Liu X."/>
            <person name="Ball E.V."/>
            <person name="An N."/>
            <person name="Huang Q."/>
            <person name="Zhang Y."/>
            <person name="Fan W."/>
            <person name="Zhang X."/>
            <person name="Li Y."/>
            <person name="Wang W."/>
            <person name="Katze M.G."/>
            <person name="Su B."/>
            <person name="Nielsen R."/>
            <person name="Yang H."/>
            <person name="Wang J."/>
            <person name="Wang X."/>
            <person name="Wang J."/>
        </authorList>
    </citation>
    <scope>NUCLEOTIDE SEQUENCE [LARGE SCALE GENOMIC DNA]</scope>
    <source>
        <strain evidence="1">CE-4</strain>
    </source>
</reference>
<evidence type="ECO:0000313" key="1">
    <source>
        <dbReference type="EMBL" id="EHH58816.1"/>
    </source>
</evidence>
<proteinExistence type="predicted"/>
<dbReference type="Proteomes" id="UP000009130">
    <property type="component" value="Chromosome 18"/>
</dbReference>
<accession>G7PWJ3</accession>
<dbReference type="PANTHER" id="PTHR12138:SF75">
    <property type="entry name" value="SECRETED PROTEIN"/>
    <property type="match status" value="1"/>
</dbReference>
<dbReference type="PRINTS" id="PR02045">
    <property type="entry name" value="F138DOMAIN"/>
</dbReference>
<dbReference type="PANTHER" id="PTHR12138">
    <property type="entry name" value="PRIMATE-EXPANDED PROTEIN FAMILY"/>
    <property type="match status" value="1"/>
</dbReference>
<dbReference type="AlphaFoldDB" id="G7PWJ3"/>
<protein>
    <submittedName>
        <fullName evidence="1">Uncharacterized protein</fullName>
    </submittedName>
</protein>
<feature type="non-terminal residue" evidence="1">
    <location>
        <position position="102"/>
    </location>
</feature>
<gene>
    <name evidence="1" type="ORF">EGM_08759</name>
</gene>
<organism>
    <name type="scientific">Macaca fascicularis</name>
    <name type="common">Crab-eating macaque</name>
    <name type="synonym">Cynomolgus monkey</name>
    <dbReference type="NCBI Taxonomy" id="9541"/>
    <lineage>
        <taxon>Eukaryota</taxon>
        <taxon>Metazoa</taxon>
        <taxon>Chordata</taxon>
        <taxon>Craniata</taxon>
        <taxon>Vertebrata</taxon>
        <taxon>Euteleostomi</taxon>
        <taxon>Mammalia</taxon>
        <taxon>Eutheria</taxon>
        <taxon>Euarchontoglires</taxon>
        <taxon>Primates</taxon>
        <taxon>Haplorrhini</taxon>
        <taxon>Catarrhini</taxon>
        <taxon>Cercopithecidae</taxon>
        <taxon>Cercopithecinae</taxon>
        <taxon>Macaca</taxon>
    </lineage>
</organism>
<feature type="non-terminal residue" evidence="1">
    <location>
        <position position="1"/>
    </location>
</feature>
<dbReference type="EMBL" id="CM001293">
    <property type="protein sequence ID" value="EHH58816.1"/>
    <property type="molecule type" value="Genomic_DNA"/>
</dbReference>
<sequence length="102" mass="10940">FFFFFFFLRRSLALSPRLECSGVISAHCKLRLPGSRHSPASASRVAGTTGARHCAPLIFSIFLVESGFHCVGLKLLTSGNPPTSASQSAGITGVSHCAWPRF</sequence>